<evidence type="ECO:0000256" key="5">
    <source>
        <dbReference type="ARBA" id="ARBA00022777"/>
    </source>
</evidence>
<dbReference type="EC" id="2.7.11.1" evidence="1"/>
<dbReference type="RefSeq" id="WP_344785395.1">
    <property type="nucleotide sequence ID" value="NZ_BAAAZW010000009.1"/>
</dbReference>
<keyword evidence="11" id="KW-1185">Reference proteome</keyword>
<feature type="region of interest" description="Disordered" evidence="7">
    <location>
        <begin position="290"/>
        <end position="319"/>
    </location>
</feature>
<keyword evidence="8" id="KW-0472">Membrane</keyword>
<gene>
    <name evidence="10" type="ORF">GCM10022231_31030</name>
</gene>
<evidence type="ECO:0000256" key="1">
    <source>
        <dbReference type="ARBA" id="ARBA00012513"/>
    </source>
</evidence>
<proteinExistence type="predicted"/>
<dbReference type="CDD" id="cd14014">
    <property type="entry name" value="STKc_PknB_like"/>
    <property type="match status" value="1"/>
</dbReference>
<keyword evidence="8" id="KW-1133">Transmembrane helix</keyword>
<dbReference type="Pfam" id="PF00069">
    <property type="entry name" value="Pkinase"/>
    <property type="match status" value="1"/>
</dbReference>
<dbReference type="Gene3D" id="3.30.200.20">
    <property type="entry name" value="Phosphorylase Kinase, domain 1"/>
    <property type="match status" value="1"/>
</dbReference>
<keyword evidence="6" id="KW-0067">ATP-binding</keyword>
<evidence type="ECO:0000256" key="7">
    <source>
        <dbReference type="SAM" id="MobiDB-lite"/>
    </source>
</evidence>
<evidence type="ECO:0000256" key="6">
    <source>
        <dbReference type="ARBA" id="ARBA00022840"/>
    </source>
</evidence>
<comment type="caution">
    <text evidence="10">The sequence shown here is derived from an EMBL/GenBank/DDBJ whole genome shotgun (WGS) entry which is preliminary data.</text>
</comment>
<dbReference type="PANTHER" id="PTHR43289:SF6">
    <property type="entry name" value="SERINE_THREONINE-PROTEIN KINASE NEKL-3"/>
    <property type="match status" value="1"/>
</dbReference>
<dbReference type="InterPro" id="IPR000719">
    <property type="entry name" value="Prot_kinase_dom"/>
</dbReference>
<dbReference type="Gene3D" id="1.10.510.10">
    <property type="entry name" value="Transferase(Phosphotransferase) domain 1"/>
    <property type="match status" value="1"/>
</dbReference>
<dbReference type="InterPro" id="IPR011009">
    <property type="entry name" value="Kinase-like_dom_sf"/>
</dbReference>
<keyword evidence="2" id="KW-0723">Serine/threonine-protein kinase</keyword>
<evidence type="ECO:0000256" key="2">
    <source>
        <dbReference type="ARBA" id="ARBA00022527"/>
    </source>
</evidence>
<feature type="transmembrane region" description="Helical" evidence="8">
    <location>
        <begin position="322"/>
        <end position="343"/>
    </location>
</feature>
<protein>
    <recommendedName>
        <fullName evidence="1">non-specific serine/threonine protein kinase</fullName>
        <ecNumber evidence="1">2.7.11.1</ecNumber>
    </recommendedName>
</protein>
<name>A0ABP7PP48_9ACTN</name>
<reference evidence="11" key="1">
    <citation type="journal article" date="2019" name="Int. J. Syst. Evol. Microbiol.">
        <title>The Global Catalogue of Microorganisms (GCM) 10K type strain sequencing project: providing services to taxonomists for standard genome sequencing and annotation.</title>
        <authorList>
            <consortium name="The Broad Institute Genomics Platform"/>
            <consortium name="The Broad Institute Genome Sequencing Center for Infectious Disease"/>
            <person name="Wu L."/>
            <person name="Ma J."/>
        </authorList>
    </citation>
    <scope>NUCLEOTIDE SEQUENCE [LARGE SCALE GENOMIC DNA]</scope>
    <source>
        <strain evidence="11">JCM 16923</strain>
    </source>
</reference>
<dbReference type="EMBL" id="BAAAZW010000009">
    <property type="protein sequence ID" value="GAA3967796.1"/>
    <property type="molecule type" value="Genomic_DNA"/>
</dbReference>
<keyword evidence="3" id="KW-0808">Transferase</keyword>
<evidence type="ECO:0000259" key="9">
    <source>
        <dbReference type="PROSITE" id="PS50011"/>
    </source>
</evidence>
<dbReference type="SMART" id="SM00220">
    <property type="entry name" value="S_TKc"/>
    <property type="match status" value="1"/>
</dbReference>
<evidence type="ECO:0000256" key="3">
    <source>
        <dbReference type="ARBA" id="ARBA00022679"/>
    </source>
</evidence>
<dbReference type="PROSITE" id="PS50011">
    <property type="entry name" value="PROTEIN_KINASE_DOM"/>
    <property type="match status" value="1"/>
</dbReference>
<sequence>MDLTAIAGYQVIRQLGAGGMGQVFLVQHPRLPRRDALKLLDAGVSRNDDFKARFQREADLLAQLSHPNIITLYDRGEYDERLWITMEFVDGTDAGDLLQRHGPLPVHLVVALIGGSGAALDYAWRKQRITHRDVKPANILVALAGDEIEAVKLADFGIAKAAGESMSLTATGFAVGTMNYISPEAIEGLDVDHRSDVYSLGCTAYHLLSGEPPYTAPTMTSLMAAHLNRPIPAITDVAPDLPEALNGVFARVLAKDPDERFATCGEFVSAFAEAVGGESSSPAHARTLPARTLPAASVPQRKAPDTDSGETRSGTKPSWPTAVLIGAAAVIAMAVVALGVFLVRDDQGSGTPHAAAPAVSTTTVTRSVAPSSTASPSSPSYVATPPMETATTTYETLVPAPVEGQPCDPYTDTRSPDGRLSCSGMDSVWRDMSYQTNPPVAWNSPCSEPGARTRVQNTDAIVTCKPTPSGGYMWQQ</sequence>
<accession>A0ABP7PP48</accession>
<keyword evidence="4" id="KW-0547">Nucleotide-binding</keyword>
<keyword evidence="8" id="KW-0812">Transmembrane</keyword>
<keyword evidence="5" id="KW-0418">Kinase</keyword>
<dbReference type="Proteomes" id="UP001418444">
    <property type="component" value="Unassembled WGS sequence"/>
</dbReference>
<evidence type="ECO:0000256" key="8">
    <source>
        <dbReference type="SAM" id="Phobius"/>
    </source>
</evidence>
<evidence type="ECO:0000313" key="11">
    <source>
        <dbReference type="Proteomes" id="UP001418444"/>
    </source>
</evidence>
<dbReference type="InterPro" id="IPR008271">
    <property type="entry name" value="Ser/Thr_kinase_AS"/>
</dbReference>
<dbReference type="PROSITE" id="PS00108">
    <property type="entry name" value="PROTEIN_KINASE_ST"/>
    <property type="match status" value="1"/>
</dbReference>
<dbReference type="PANTHER" id="PTHR43289">
    <property type="entry name" value="MITOGEN-ACTIVATED PROTEIN KINASE KINASE KINASE 20-RELATED"/>
    <property type="match status" value="1"/>
</dbReference>
<evidence type="ECO:0000313" key="10">
    <source>
        <dbReference type="EMBL" id="GAA3967796.1"/>
    </source>
</evidence>
<dbReference type="SUPFAM" id="SSF56112">
    <property type="entry name" value="Protein kinase-like (PK-like)"/>
    <property type="match status" value="1"/>
</dbReference>
<organism evidence="10 11">
    <name type="scientific">Gordonia caeni</name>
    <dbReference type="NCBI Taxonomy" id="1007097"/>
    <lineage>
        <taxon>Bacteria</taxon>
        <taxon>Bacillati</taxon>
        <taxon>Actinomycetota</taxon>
        <taxon>Actinomycetes</taxon>
        <taxon>Mycobacteriales</taxon>
        <taxon>Gordoniaceae</taxon>
        <taxon>Gordonia</taxon>
    </lineage>
</organism>
<feature type="domain" description="Protein kinase" evidence="9">
    <location>
        <begin position="9"/>
        <end position="272"/>
    </location>
</feature>
<evidence type="ECO:0000256" key="4">
    <source>
        <dbReference type="ARBA" id="ARBA00022741"/>
    </source>
</evidence>